<dbReference type="GO" id="GO:0022857">
    <property type="term" value="F:transmembrane transporter activity"/>
    <property type="evidence" value="ECO:0007669"/>
    <property type="project" value="InterPro"/>
</dbReference>
<organism evidence="7 8">
    <name type="scientific">Owenia fusiformis</name>
    <name type="common">Polychaete worm</name>
    <dbReference type="NCBI Taxonomy" id="6347"/>
    <lineage>
        <taxon>Eukaryota</taxon>
        <taxon>Metazoa</taxon>
        <taxon>Spiralia</taxon>
        <taxon>Lophotrochozoa</taxon>
        <taxon>Annelida</taxon>
        <taxon>Polychaeta</taxon>
        <taxon>Sedentaria</taxon>
        <taxon>Canalipalpata</taxon>
        <taxon>Sabellida</taxon>
        <taxon>Oweniida</taxon>
        <taxon>Oweniidae</taxon>
        <taxon>Owenia</taxon>
    </lineage>
</organism>
<dbReference type="Gene3D" id="1.20.1250.20">
    <property type="entry name" value="MFS general substrate transporter like domains"/>
    <property type="match status" value="1"/>
</dbReference>
<feature type="transmembrane region" description="Helical" evidence="5">
    <location>
        <begin position="263"/>
        <end position="283"/>
    </location>
</feature>
<comment type="caution">
    <text evidence="7">The sequence shown here is derived from an EMBL/GenBank/DDBJ whole genome shotgun (WGS) entry which is preliminary data.</text>
</comment>
<evidence type="ECO:0000256" key="5">
    <source>
        <dbReference type="SAM" id="Phobius"/>
    </source>
</evidence>
<comment type="subcellular location">
    <subcellularLocation>
        <location evidence="1">Membrane</location>
        <topology evidence="1">Multi-pass membrane protein</topology>
    </subcellularLocation>
</comment>
<feature type="transmembrane region" description="Helical" evidence="5">
    <location>
        <begin position="491"/>
        <end position="511"/>
    </location>
</feature>
<feature type="transmembrane region" description="Helical" evidence="5">
    <location>
        <begin position="463"/>
        <end position="485"/>
    </location>
</feature>
<keyword evidence="3 5" id="KW-1133">Transmembrane helix</keyword>
<evidence type="ECO:0000313" key="8">
    <source>
        <dbReference type="Proteomes" id="UP000749559"/>
    </source>
</evidence>
<feature type="transmembrane region" description="Helical" evidence="5">
    <location>
        <begin position="375"/>
        <end position="396"/>
    </location>
</feature>
<dbReference type="EMBL" id="CAIIXF020000011">
    <property type="protein sequence ID" value="CAH1799763.1"/>
    <property type="molecule type" value="Genomic_DNA"/>
</dbReference>
<dbReference type="PANTHER" id="PTHR24064">
    <property type="entry name" value="SOLUTE CARRIER FAMILY 22 MEMBER"/>
    <property type="match status" value="1"/>
</dbReference>
<dbReference type="InterPro" id="IPR036259">
    <property type="entry name" value="MFS_trans_sf"/>
</dbReference>
<proteinExistence type="predicted"/>
<dbReference type="Proteomes" id="UP000749559">
    <property type="component" value="Unassembled WGS sequence"/>
</dbReference>
<feature type="transmembrane region" description="Helical" evidence="5">
    <location>
        <begin position="201"/>
        <end position="224"/>
    </location>
</feature>
<dbReference type="OrthoDB" id="5141738at2759"/>
<dbReference type="InterPro" id="IPR020846">
    <property type="entry name" value="MFS_dom"/>
</dbReference>
<dbReference type="CDD" id="cd17317">
    <property type="entry name" value="MFS_SLC22"/>
    <property type="match status" value="1"/>
</dbReference>
<keyword evidence="4 5" id="KW-0472">Membrane</keyword>
<feature type="transmembrane region" description="Helical" evidence="5">
    <location>
        <begin position="428"/>
        <end position="451"/>
    </location>
</feature>
<feature type="transmembrane region" description="Helical" evidence="5">
    <location>
        <begin position="346"/>
        <end position="363"/>
    </location>
</feature>
<name>A0A8S4Q5Y0_OWEFU</name>
<keyword evidence="8" id="KW-1185">Reference proteome</keyword>
<sequence length="557" mass="62363">MGVPVKTMDFDQLIKKYIGEMGLYQAWVLFLMGSLGVGICYANVSIVFLAAVPVHSCLIPELTSANLSRDVINRVGVPLTEEGDYATCQKYDRNYTYVSKELLKQWMNETRNGTEIKTVPCEAFYYDTSQYTSSIVSQWELVCGRKWMIALVQSIYMGGILVGAVAGGQLSDRFGRRPTLCICIVLTVIASYVVAFSPNFIIFAILRFCLATFSMGAYTVAFVVNMEIVGPSWRNTAGFLMQHTWALGYLVLSGIAYGVRDWVTLQLVLSGPMTLYLLLIFVAPESPRWLYANNQFAKADAIVKKIVKWNKVHIPQDFTIENKLNDDEKRRYFIDLVRTPVLRKRALIMFYSWFVCSMVYYGISLNTSSLGGDPYINFLISGAIEVPAYGMAQFFFWKLGRRYPLCGVLLVGGVALLCMMAVPKEMVALNITLSMVGKLMLSAGFGMVYNYAAEIFPTQIRNIGVGTSSMFARIGGIVAPYIGLLQNFNRVIPTVIFGALALLAGVLVLLLPETRDRDLPETIDDAENFAKFKTDYEIEKHRHENNEFAVPLQAVRS</sequence>
<reference evidence="7" key="1">
    <citation type="submission" date="2022-03" db="EMBL/GenBank/DDBJ databases">
        <authorList>
            <person name="Martin C."/>
        </authorList>
    </citation>
    <scope>NUCLEOTIDE SEQUENCE</scope>
</reference>
<evidence type="ECO:0000256" key="3">
    <source>
        <dbReference type="ARBA" id="ARBA00022989"/>
    </source>
</evidence>
<accession>A0A8S4Q5Y0</accession>
<dbReference type="GO" id="GO:0016020">
    <property type="term" value="C:membrane"/>
    <property type="evidence" value="ECO:0007669"/>
    <property type="project" value="UniProtKB-SubCell"/>
</dbReference>
<gene>
    <name evidence="7" type="ORF">OFUS_LOCUS23735</name>
</gene>
<dbReference type="AlphaFoldDB" id="A0A8S4Q5Y0"/>
<evidence type="ECO:0000313" key="7">
    <source>
        <dbReference type="EMBL" id="CAH1799763.1"/>
    </source>
</evidence>
<evidence type="ECO:0000259" key="6">
    <source>
        <dbReference type="PROSITE" id="PS50850"/>
    </source>
</evidence>
<keyword evidence="2 5" id="KW-0812">Transmembrane</keyword>
<evidence type="ECO:0000256" key="1">
    <source>
        <dbReference type="ARBA" id="ARBA00004141"/>
    </source>
</evidence>
<evidence type="ECO:0000256" key="4">
    <source>
        <dbReference type="ARBA" id="ARBA00023136"/>
    </source>
</evidence>
<protein>
    <recommendedName>
        <fullName evidence="6">Major facilitator superfamily (MFS) profile domain-containing protein</fullName>
    </recommendedName>
</protein>
<dbReference type="PROSITE" id="PS50850">
    <property type="entry name" value="MFS"/>
    <property type="match status" value="1"/>
</dbReference>
<feature type="transmembrane region" description="Helical" evidence="5">
    <location>
        <begin position="236"/>
        <end position="257"/>
    </location>
</feature>
<feature type="transmembrane region" description="Helical" evidence="5">
    <location>
        <begin position="26"/>
        <end position="52"/>
    </location>
</feature>
<dbReference type="SUPFAM" id="SSF103473">
    <property type="entry name" value="MFS general substrate transporter"/>
    <property type="match status" value="1"/>
</dbReference>
<dbReference type="InterPro" id="IPR005828">
    <property type="entry name" value="MFS_sugar_transport-like"/>
</dbReference>
<feature type="transmembrane region" description="Helical" evidence="5">
    <location>
        <begin position="147"/>
        <end position="166"/>
    </location>
</feature>
<feature type="transmembrane region" description="Helical" evidence="5">
    <location>
        <begin position="178"/>
        <end position="195"/>
    </location>
</feature>
<feature type="transmembrane region" description="Helical" evidence="5">
    <location>
        <begin position="403"/>
        <end position="422"/>
    </location>
</feature>
<feature type="domain" description="Major facilitator superfamily (MFS) profile" evidence="6">
    <location>
        <begin position="101"/>
        <end position="516"/>
    </location>
</feature>
<evidence type="ECO:0000256" key="2">
    <source>
        <dbReference type="ARBA" id="ARBA00022692"/>
    </source>
</evidence>
<dbReference type="Pfam" id="PF00083">
    <property type="entry name" value="Sugar_tr"/>
    <property type="match status" value="1"/>
</dbReference>